<name>A0A7Y3RJ69_9PROT</name>
<comment type="similarity">
    <text evidence="2">Belongs to the concentrative nucleoside transporter (CNT) (TC 2.A.41) family.</text>
</comment>
<dbReference type="InterPro" id="IPR002668">
    <property type="entry name" value="CNT_N_dom"/>
</dbReference>
<evidence type="ECO:0000259" key="8">
    <source>
        <dbReference type="Pfam" id="PF01773"/>
    </source>
</evidence>
<dbReference type="Pfam" id="PF01773">
    <property type="entry name" value="Nucleos_tra2_N"/>
    <property type="match status" value="1"/>
</dbReference>
<feature type="transmembrane region" description="Helical" evidence="7">
    <location>
        <begin position="12"/>
        <end position="27"/>
    </location>
</feature>
<evidence type="ECO:0000256" key="6">
    <source>
        <dbReference type="ARBA" id="ARBA00023136"/>
    </source>
</evidence>
<dbReference type="GO" id="GO:0005337">
    <property type="term" value="F:nucleoside transmembrane transporter activity"/>
    <property type="evidence" value="ECO:0007669"/>
    <property type="project" value="InterPro"/>
</dbReference>
<evidence type="ECO:0000313" key="12">
    <source>
        <dbReference type="Proteomes" id="UP000536835"/>
    </source>
</evidence>
<dbReference type="PANTHER" id="PTHR10590:SF4">
    <property type="entry name" value="SOLUTE CARRIER FAMILY 28 MEMBER 3"/>
    <property type="match status" value="1"/>
</dbReference>
<keyword evidence="4 7" id="KW-0812">Transmembrane</keyword>
<feature type="domain" description="Nucleoside transporter/FeoB GTPase Gate" evidence="10">
    <location>
        <begin position="111"/>
        <end position="209"/>
    </location>
</feature>
<organism evidence="11 12">
    <name type="scientific">Parvularcula mediterranea</name>
    <dbReference type="NCBI Taxonomy" id="2732508"/>
    <lineage>
        <taxon>Bacteria</taxon>
        <taxon>Pseudomonadati</taxon>
        <taxon>Pseudomonadota</taxon>
        <taxon>Alphaproteobacteria</taxon>
        <taxon>Parvularculales</taxon>
        <taxon>Parvularculaceae</taxon>
        <taxon>Parvularcula</taxon>
    </lineage>
</organism>
<feature type="transmembrane region" description="Helical" evidence="7">
    <location>
        <begin position="275"/>
        <end position="297"/>
    </location>
</feature>
<proteinExistence type="inferred from homology"/>
<keyword evidence="5 7" id="KW-1133">Transmembrane helix</keyword>
<feature type="transmembrane region" description="Helical" evidence="7">
    <location>
        <begin position="185"/>
        <end position="208"/>
    </location>
</feature>
<dbReference type="InterPro" id="IPR011642">
    <property type="entry name" value="Gate_dom"/>
</dbReference>
<sequence>MSGLSFDPRIQSAIGMVAFWAIAWLFSERKLKLPPIQRFVAVVAFQVGLAFIFLQIPAARDSLVAVNGIVLALSEATGTATDFLFGYVGRSDNMPFAPAEGENPGLFIFAFQALPLIVVVSALAAVLWHWGILKIIIRSFSLVLQGLLGTGGAISLSAAANVILGQSEAPLLIRPLLRNLSRSELFAVITCGFATVAGTVMTLYAFILSPISEAMLGHIFVASVISVPSALLFSELMVPPEKGEVPTKVDETASGFAYENTMDAFTAGATEGGKLWANIVVAILAFIALASLINLILGGLPEVFGEPLTLERLLGFVFAPLVWLAGVPWEQAGAAGQLMGIKTILNEVIAYTSLVSLEDGTLDDRSTLIMVYALCGFANIASLGIIIGGLGVLEESRRSDIIALAPRALISGTLATLSSGAAIGIVF</sequence>
<feature type="transmembrane region" description="Helical" evidence="7">
    <location>
        <begin position="39"/>
        <end position="58"/>
    </location>
</feature>
<gene>
    <name evidence="11" type="ORF">HK107_01670</name>
</gene>
<dbReference type="Pfam" id="PF07670">
    <property type="entry name" value="Gate"/>
    <property type="match status" value="1"/>
</dbReference>
<evidence type="ECO:0000259" key="10">
    <source>
        <dbReference type="Pfam" id="PF07670"/>
    </source>
</evidence>
<dbReference type="EMBL" id="JABFCX010000002">
    <property type="protein sequence ID" value="NNU15032.1"/>
    <property type="molecule type" value="Genomic_DNA"/>
</dbReference>
<feature type="transmembrane region" description="Helical" evidence="7">
    <location>
        <begin position="369"/>
        <end position="392"/>
    </location>
</feature>
<evidence type="ECO:0000313" key="11">
    <source>
        <dbReference type="EMBL" id="NNU15032.1"/>
    </source>
</evidence>
<feature type="transmembrane region" description="Helical" evidence="7">
    <location>
        <begin position="106"/>
        <end position="130"/>
    </location>
</feature>
<accession>A0A7Y3RJ69</accession>
<dbReference type="InterPro" id="IPR011657">
    <property type="entry name" value="CNT_C_dom"/>
</dbReference>
<dbReference type="Proteomes" id="UP000536835">
    <property type="component" value="Unassembled WGS sequence"/>
</dbReference>
<dbReference type="PANTHER" id="PTHR10590">
    <property type="entry name" value="SODIUM/NUCLEOSIDE COTRANSPORTER"/>
    <property type="match status" value="1"/>
</dbReference>
<comment type="caution">
    <text evidence="11">The sequence shown here is derived from an EMBL/GenBank/DDBJ whole genome shotgun (WGS) entry which is preliminary data.</text>
</comment>
<feature type="transmembrane region" description="Helical" evidence="7">
    <location>
        <begin position="309"/>
        <end position="327"/>
    </location>
</feature>
<comment type="subcellular location">
    <subcellularLocation>
        <location evidence="1">Cell membrane</location>
        <topology evidence="1">Multi-pass membrane protein</topology>
    </subcellularLocation>
</comment>
<feature type="transmembrane region" description="Helical" evidence="7">
    <location>
        <begin position="404"/>
        <end position="426"/>
    </location>
</feature>
<dbReference type="GO" id="GO:0005886">
    <property type="term" value="C:plasma membrane"/>
    <property type="evidence" value="ECO:0007669"/>
    <property type="project" value="UniProtKB-SubCell"/>
</dbReference>
<feature type="transmembrane region" description="Helical" evidence="7">
    <location>
        <begin position="214"/>
        <end position="233"/>
    </location>
</feature>
<dbReference type="AlphaFoldDB" id="A0A7Y3RJ69"/>
<evidence type="ECO:0000256" key="5">
    <source>
        <dbReference type="ARBA" id="ARBA00022989"/>
    </source>
</evidence>
<feature type="transmembrane region" description="Helical" evidence="7">
    <location>
        <begin position="142"/>
        <end position="164"/>
    </location>
</feature>
<keyword evidence="3" id="KW-1003">Cell membrane</keyword>
<dbReference type="GO" id="GO:0015293">
    <property type="term" value="F:symporter activity"/>
    <property type="evidence" value="ECO:0007669"/>
    <property type="project" value="TreeGrafter"/>
</dbReference>
<keyword evidence="12" id="KW-1185">Reference proteome</keyword>
<feature type="domain" description="Concentrative nucleoside transporter N-terminal" evidence="8">
    <location>
        <begin position="14"/>
        <end position="87"/>
    </location>
</feature>
<feature type="domain" description="Concentrative nucleoside transporter C-terminal" evidence="9">
    <location>
        <begin position="218"/>
        <end position="424"/>
    </location>
</feature>
<evidence type="ECO:0000259" key="9">
    <source>
        <dbReference type="Pfam" id="PF07662"/>
    </source>
</evidence>
<dbReference type="Pfam" id="PF07662">
    <property type="entry name" value="Nucleos_tra2_C"/>
    <property type="match status" value="1"/>
</dbReference>
<protein>
    <submittedName>
        <fullName evidence="11">Nucleoside:proton symporter</fullName>
    </submittedName>
</protein>
<reference evidence="11 12" key="1">
    <citation type="submission" date="2020-05" db="EMBL/GenBank/DDBJ databases">
        <title>Parvularcula mediterraneae sp. nov., isolated from polypropylene straw from shallow seawater of the seashore of Laganas in Zakynthos island, Greece.</title>
        <authorList>
            <person name="Szabo I."/>
            <person name="Al-Omari J."/>
            <person name="Rado J."/>
            <person name="Szerdahelyi G.S."/>
        </authorList>
    </citation>
    <scope>NUCLEOTIDE SEQUENCE [LARGE SCALE GENOMIC DNA]</scope>
    <source>
        <strain evidence="11 12">ZS-1/3</strain>
    </source>
</reference>
<evidence type="ECO:0000256" key="7">
    <source>
        <dbReference type="SAM" id="Phobius"/>
    </source>
</evidence>
<evidence type="ECO:0000256" key="1">
    <source>
        <dbReference type="ARBA" id="ARBA00004651"/>
    </source>
</evidence>
<dbReference type="InterPro" id="IPR008276">
    <property type="entry name" value="C_nuclsd_transpt"/>
</dbReference>
<dbReference type="RefSeq" id="WP_173196175.1">
    <property type="nucleotide sequence ID" value="NZ_JABFCX010000002.1"/>
</dbReference>
<evidence type="ECO:0000256" key="3">
    <source>
        <dbReference type="ARBA" id="ARBA00022475"/>
    </source>
</evidence>
<keyword evidence="6 7" id="KW-0472">Membrane</keyword>
<evidence type="ECO:0000256" key="2">
    <source>
        <dbReference type="ARBA" id="ARBA00009033"/>
    </source>
</evidence>
<evidence type="ECO:0000256" key="4">
    <source>
        <dbReference type="ARBA" id="ARBA00022692"/>
    </source>
</evidence>